<evidence type="ECO:0000313" key="1">
    <source>
        <dbReference type="EMBL" id="SVD20473.1"/>
    </source>
</evidence>
<gene>
    <name evidence="1" type="ORF">METZ01_LOCUS373327</name>
</gene>
<accession>A0A382TEP3</accession>
<feature type="non-terminal residue" evidence="1">
    <location>
        <position position="1"/>
    </location>
</feature>
<organism evidence="1">
    <name type="scientific">marine metagenome</name>
    <dbReference type="NCBI Taxonomy" id="408172"/>
    <lineage>
        <taxon>unclassified sequences</taxon>
        <taxon>metagenomes</taxon>
        <taxon>ecological metagenomes</taxon>
    </lineage>
</organism>
<dbReference type="AlphaFoldDB" id="A0A382TEP3"/>
<sequence>PGSQVKRLKAADLTAKRVRVVTLVKMVKAQAASVPIKEVWQADAYL</sequence>
<proteinExistence type="predicted"/>
<dbReference type="EMBL" id="UINC01135987">
    <property type="protein sequence ID" value="SVD20473.1"/>
    <property type="molecule type" value="Genomic_DNA"/>
</dbReference>
<reference evidence="1" key="1">
    <citation type="submission" date="2018-05" db="EMBL/GenBank/DDBJ databases">
        <authorList>
            <person name="Lanie J.A."/>
            <person name="Ng W.-L."/>
            <person name="Kazmierczak K.M."/>
            <person name="Andrzejewski T.M."/>
            <person name="Davidsen T.M."/>
            <person name="Wayne K.J."/>
            <person name="Tettelin H."/>
            <person name="Glass J.I."/>
            <person name="Rusch D."/>
            <person name="Podicherti R."/>
            <person name="Tsui H.-C.T."/>
            <person name="Winkler M.E."/>
        </authorList>
    </citation>
    <scope>NUCLEOTIDE SEQUENCE</scope>
</reference>
<name>A0A382TEP3_9ZZZZ</name>
<protein>
    <submittedName>
        <fullName evidence="1">Uncharacterized protein</fullName>
    </submittedName>
</protein>